<dbReference type="Proteomes" id="UP000319825">
    <property type="component" value="Unassembled WGS sequence"/>
</dbReference>
<keyword evidence="2" id="KW-1185">Reference proteome</keyword>
<reference evidence="1 2" key="1">
    <citation type="submission" date="2019-07" db="EMBL/GenBank/DDBJ databases">
        <title>R&amp;d 2014.</title>
        <authorList>
            <person name="Klenk H.-P."/>
        </authorList>
    </citation>
    <scope>NUCLEOTIDE SEQUENCE [LARGE SCALE GENOMIC DNA]</scope>
    <source>
        <strain evidence="1 2">DSM 43868</strain>
    </source>
</reference>
<dbReference type="AlphaFoldDB" id="A0A562I3P9"/>
<evidence type="ECO:0000313" key="1">
    <source>
        <dbReference type="EMBL" id="TWH65324.1"/>
    </source>
</evidence>
<dbReference type="EMBL" id="VLKE01000001">
    <property type="protein sequence ID" value="TWH65324.1"/>
    <property type="molecule type" value="Genomic_DNA"/>
</dbReference>
<organism evidence="1 2">
    <name type="scientific">Micromonospora olivasterospora</name>
    <dbReference type="NCBI Taxonomy" id="1880"/>
    <lineage>
        <taxon>Bacteria</taxon>
        <taxon>Bacillati</taxon>
        <taxon>Actinomycetota</taxon>
        <taxon>Actinomycetes</taxon>
        <taxon>Micromonosporales</taxon>
        <taxon>Micromonosporaceae</taxon>
        <taxon>Micromonospora</taxon>
    </lineage>
</organism>
<protein>
    <submittedName>
        <fullName evidence="1">Uncharacterized protein</fullName>
    </submittedName>
</protein>
<gene>
    <name evidence="1" type="ORF">JD77_00260</name>
</gene>
<comment type="caution">
    <text evidence="1">The sequence shown here is derived from an EMBL/GenBank/DDBJ whole genome shotgun (WGS) entry which is preliminary data.</text>
</comment>
<name>A0A562I3P9_MICOL</name>
<proteinExistence type="predicted"/>
<accession>A0A562I3P9</accession>
<evidence type="ECO:0000313" key="2">
    <source>
        <dbReference type="Proteomes" id="UP000319825"/>
    </source>
</evidence>
<sequence>MSGDACDSGYDALPNDGLSSIAKAARVLRSLVAGDGEAGVTELAQLR</sequence>